<evidence type="ECO:0000256" key="1">
    <source>
        <dbReference type="SAM" id="MobiDB-lite"/>
    </source>
</evidence>
<dbReference type="EMBL" id="CP000155">
    <property type="protein sequence ID" value="ABC30583.1"/>
    <property type="molecule type" value="Genomic_DNA"/>
</dbReference>
<dbReference type="HOGENOM" id="CLU_044847_0_0_6"/>
<evidence type="ECO:0008006" key="5">
    <source>
        <dbReference type="Google" id="ProtNLM"/>
    </source>
</evidence>
<feature type="transmembrane region" description="Helical" evidence="2">
    <location>
        <begin position="103"/>
        <end position="126"/>
    </location>
</feature>
<evidence type="ECO:0000313" key="3">
    <source>
        <dbReference type="EMBL" id="ABC30583.1"/>
    </source>
</evidence>
<protein>
    <recommendedName>
        <fullName evidence="5">DUF2868 domain-containing protein</fullName>
    </recommendedName>
</protein>
<reference evidence="3 4" key="1">
    <citation type="journal article" date="2005" name="Nucleic Acids Res.">
        <title>Genomic blueprint of Hahella chejuensis, a marine microbe producing an algicidal agent.</title>
        <authorList>
            <person name="Jeong H."/>
            <person name="Yim J.H."/>
            <person name="Lee C."/>
            <person name="Choi S.-H."/>
            <person name="Park Y.K."/>
            <person name="Yoon S.H."/>
            <person name="Hur C.-G."/>
            <person name="Kang H.-Y."/>
            <person name="Kim D."/>
            <person name="Lee H.H."/>
            <person name="Park K.H."/>
            <person name="Park S.-H."/>
            <person name="Park H.-S."/>
            <person name="Lee H.K."/>
            <person name="Oh T.K."/>
            <person name="Kim J.F."/>
        </authorList>
    </citation>
    <scope>NUCLEOTIDE SEQUENCE [LARGE SCALE GENOMIC DNA]</scope>
    <source>
        <strain evidence="3 4">KCTC 2396</strain>
    </source>
</reference>
<gene>
    <name evidence="3" type="ordered locus">HCH_03856</name>
</gene>
<proteinExistence type="predicted"/>
<dbReference type="STRING" id="349521.HCH_03856"/>
<feature type="transmembrane region" description="Helical" evidence="2">
    <location>
        <begin position="71"/>
        <end position="91"/>
    </location>
</feature>
<feature type="transmembrane region" description="Helical" evidence="2">
    <location>
        <begin position="271"/>
        <end position="290"/>
    </location>
</feature>
<keyword evidence="2" id="KW-1133">Transmembrane helix</keyword>
<accession>Q2SFJ1</accession>
<dbReference type="RefSeq" id="WP_011397650.1">
    <property type="nucleotide sequence ID" value="NC_007645.1"/>
</dbReference>
<dbReference type="OrthoDB" id="6210861at2"/>
<keyword evidence="2" id="KW-0812">Transmembrane</keyword>
<dbReference type="InterPro" id="IPR021296">
    <property type="entry name" value="DUF2868"/>
</dbReference>
<feature type="region of interest" description="Disordered" evidence="1">
    <location>
        <begin position="325"/>
        <end position="346"/>
    </location>
</feature>
<dbReference type="AlphaFoldDB" id="Q2SFJ1"/>
<evidence type="ECO:0000256" key="2">
    <source>
        <dbReference type="SAM" id="Phobius"/>
    </source>
</evidence>
<dbReference type="KEGG" id="hch:HCH_03856"/>
<keyword evidence="2" id="KW-0472">Membrane</keyword>
<sequence>MMPDKFNDRLQAEAIRHIQENEAYAELALLEPAHTSGQGLEQHVLDRARQMGEGVALSARLQKTAEAAKKVAFVATALLFCLGALAARQAFDGAQQGSVNFFWLLLALLGVNTLMLALWAGGMALASRRAKTGMLGQTLEWAVGYWMARLGGKNSADAAAAQAWFAIMNAGAVGRWNLSRLSHALWLSYLLGGSAMILLMLAARQYDFIWETTILSESSFQTLTQSLAILPQWLGFSAPTPEQIAASRIGGSPANAEAARQAWSGLLLGGMLTYGIIPRLLLLAASWMAYGRARAAFRLNLARPYYVRLKQKLIPATRVLGVVDADEGGRPQTGPEPQQAREETPPTQSYWLGVELDSAHLAAAESVPGTFNLGNVVDREGQHAALQRTQALKQAPLVLAVSLQRSPDRGLKRFLTQLTEERKMLTWLELFETAGYFEQDGKGRDVRICDWHQLAAECGIEPQRVVHRVIGTHAEGERKHG</sequence>
<dbReference type="Pfam" id="PF11067">
    <property type="entry name" value="DUF2868"/>
    <property type="match status" value="1"/>
</dbReference>
<name>Q2SFJ1_HAHCH</name>
<keyword evidence="4" id="KW-1185">Reference proteome</keyword>
<evidence type="ECO:0000313" key="4">
    <source>
        <dbReference type="Proteomes" id="UP000000238"/>
    </source>
</evidence>
<organism evidence="3 4">
    <name type="scientific">Hahella chejuensis (strain KCTC 2396)</name>
    <dbReference type="NCBI Taxonomy" id="349521"/>
    <lineage>
        <taxon>Bacteria</taxon>
        <taxon>Pseudomonadati</taxon>
        <taxon>Pseudomonadota</taxon>
        <taxon>Gammaproteobacteria</taxon>
        <taxon>Oceanospirillales</taxon>
        <taxon>Hahellaceae</taxon>
        <taxon>Hahella</taxon>
    </lineage>
</organism>
<dbReference type="eggNOG" id="ENOG502Z9E3">
    <property type="taxonomic scope" value="Bacteria"/>
</dbReference>
<dbReference type="Proteomes" id="UP000000238">
    <property type="component" value="Chromosome"/>
</dbReference>
<feature type="transmembrane region" description="Helical" evidence="2">
    <location>
        <begin position="184"/>
        <end position="203"/>
    </location>
</feature>